<keyword evidence="2" id="KW-0378">Hydrolase</keyword>
<name>A0ABP7ZUE2_9SPHI</name>
<sequence>MLLFMSKRELKLSKIRIGDISISYYIRPSTRYPAPKTALFIHGFPFNKNTWKQQLLDLDEEYTGIALDVRGHGLSTNGHGFFSVDVFAKDLVEFIRKLDLNHVVLCGISMGGYIALRTYELIGQQLAGLILCDTNSLADDNKGKQKRFDSIQALLKYGRRPFAIGFTENVFYEKTIRENPEAVELIKSCIRRNELSSICATQLALASRTDTTHSLKTIIIPTLVIKGKHDKLMSEEQTSILIENIPDVRFMEFEESGHLPNLEEPEKFNRVLNEFLASI</sequence>
<reference evidence="3" key="1">
    <citation type="journal article" date="2019" name="Int. J. Syst. Evol. Microbiol.">
        <title>The Global Catalogue of Microorganisms (GCM) 10K type strain sequencing project: providing services to taxonomists for standard genome sequencing and annotation.</title>
        <authorList>
            <consortium name="The Broad Institute Genomics Platform"/>
            <consortium name="The Broad Institute Genome Sequencing Center for Infectious Disease"/>
            <person name="Wu L."/>
            <person name="Ma J."/>
        </authorList>
    </citation>
    <scope>NUCLEOTIDE SEQUENCE [LARGE SCALE GENOMIC DNA]</scope>
    <source>
        <strain evidence="3">JCM 16722</strain>
    </source>
</reference>
<dbReference type="EMBL" id="BAAAZK010000002">
    <property type="protein sequence ID" value="GAA4170644.1"/>
    <property type="molecule type" value="Genomic_DNA"/>
</dbReference>
<dbReference type="InterPro" id="IPR000073">
    <property type="entry name" value="AB_hydrolase_1"/>
</dbReference>
<keyword evidence="3" id="KW-1185">Reference proteome</keyword>
<proteinExistence type="predicted"/>
<accession>A0ABP7ZUE2</accession>
<comment type="caution">
    <text evidence="2">The sequence shown here is derived from an EMBL/GenBank/DDBJ whole genome shotgun (WGS) entry which is preliminary data.</text>
</comment>
<dbReference type="SUPFAM" id="SSF53474">
    <property type="entry name" value="alpha/beta-Hydrolases"/>
    <property type="match status" value="1"/>
</dbReference>
<dbReference type="Gene3D" id="3.40.50.1820">
    <property type="entry name" value="alpha/beta hydrolase"/>
    <property type="match status" value="1"/>
</dbReference>
<dbReference type="InterPro" id="IPR029058">
    <property type="entry name" value="AB_hydrolase_fold"/>
</dbReference>
<gene>
    <name evidence="2" type="ORF">GCM10022218_09520</name>
</gene>
<dbReference type="Pfam" id="PF00561">
    <property type="entry name" value="Abhydrolase_1"/>
    <property type="match status" value="1"/>
</dbReference>
<protein>
    <submittedName>
        <fullName evidence="2">Alpha/beta fold hydrolase</fullName>
    </submittedName>
</protein>
<evidence type="ECO:0000313" key="2">
    <source>
        <dbReference type="EMBL" id="GAA4170644.1"/>
    </source>
</evidence>
<evidence type="ECO:0000259" key="1">
    <source>
        <dbReference type="Pfam" id="PF00561"/>
    </source>
</evidence>
<dbReference type="Proteomes" id="UP001500167">
    <property type="component" value="Unassembled WGS sequence"/>
</dbReference>
<dbReference type="PRINTS" id="PR00111">
    <property type="entry name" value="ABHYDROLASE"/>
</dbReference>
<feature type="domain" description="AB hydrolase-1" evidence="1">
    <location>
        <begin position="39"/>
        <end position="265"/>
    </location>
</feature>
<dbReference type="InterPro" id="IPR050266">
    <property type="entry name" value="AB_hydrolase_sf"/>
</dbReference>
<dbReference type="InterPro" id="IPR000639">
    <property type="entry name" value="Epox_hydrolase-like"/>
</dbReference>
<evidence type="ECO:0000313" key="3">
    <source>
        <dbReference type="Proteomes" id="UP001500167"/>
    </source>
</evidence>
<dbReference type="GO" id="GO:0016787">
    <property type="term" value="F:hydrolase activity"/>
    <property type="evidence" value="ECO:0007669"/>
    <property type="project" value="UniProtKB-KW"/>
</dbReference>
<dbReference type="PANTHER" id="PTHR43798">
    <property type="entry name" value="MONOACYLGLYCEROL LIPASE"/>
    <property type="match status" value="1"/>
</dbReference>
<dbReference type="PRINTS" id="PR00412">
    <property type="entry name" value="EPOXHYDRLASE"/>
</dbReference>
<organism evidence="2 3">
    <name type="scientific">Sphingobacterium ginsenosidimutans</name>
    <dbReference type="NCBI Taxonomy" id="687845"/>
    <lineage>
        <taxon>Bacteria</taxon>
        <taxon>Pseudomonadati</taxon>
        <taxon>Bacteroidota</taxon>
        <taxon>Sphingobacteriia</taxon>
        <taxon>Sphingobacteriales</taxon>
        <taxon>Sphingobacteriaceae</taxon>
        <taxon>Sphingobacterium</taxon>
    </lineage>
</organism>